<organism evidence="1 2">
    <name type="scientific">Bifidobacterium saguini DSM 23967</name>
    <dbReference type="NCBI Taxonomy" id="1437607"/>
    <lineage>
        <taxon>Bacteria</taxon>
        <taxon>Bacillati</taxon>
        <taxon>Actinomycetota</taxon>
        <taxon>Actinomycetes</taxon>
        <taxon>Bifidobacteriales</taxon>
        <taxon>Bifidobacteriaceae</taxon>
        <taxon>Bifidobacterium</taxon>
    </lineage>
</organism>
<dbReference type="EMBL" id="JGZN01000008">
    <property type="protein sequence ID" value="KFI92277.1"/>
    <property type="molecule type" value="Genomic_DNA"/>
</dbReference>
<dbReference type="InterPro" id="IPR052555">
    <property type="entry name" value="dCTP_Pyrophosphatase"/>
</dbReference>
<dbReference type="InterPro" id="IPR025984">
    <property type="entry name" value="DCTPP"/>
</dbReference>
<keyword evidence="1" id="KW-0378">Hydrolase</keyword>
<dbReference type="SUPFAM" id="SSF101386">
    <property type="entry name" value="all-alpha NTP pyrophosphatases"/>
    <property type="match status" value="1"/>
</dbReference>
<dbReference type="EC" id="3.6.1.12" evidence="1"/>
<dbReference type="GO" id="GO:0047840">
    <property type="term" value="F:dCTP diphosphatase activity"/>
    <property type="evidence" value="ECO:0007669"/>
    <property type="project" value="UniProtKB-EC"/>
</dbReference>
<dbReference type="Gene3D" id="1.10.287.1080">
    <property type="entry name" value="MazG-like"/>
    <property type="match status" value="1"/>
</dbReference>
<dbReference type="Pfam" id="PF12643">
    <property type="entry name" value="MazG-like"/>
    <property type="match status" value="1"/>
</dbReference>
<name>A0A087D9S7_9BIFI</name>
<evidence type="ECO:0000313" key="1">
    <source>
        <dbReference type="EMBL" id="KFI92277.1"/>
    </source>
</evidence>
<dbReference type="STRING" id="1437607.BISA_0674"/>
<protein>
    <submittedName>
        <fullName evidence="1">MazG nucleotide pyrophosphohydrolase</fullName>
        <ecNumber evidence="1">3.6.1.12</ecNumber>
    </submittedName>
</protein>
<comment type="caution">
    <text evidence="1">The sequence shown here is derived from an EMBL/GenBank/DDBJ whole genome shotgun (WGS) entry which is preliminary data.</text>
</comment>
<evidence type="ECO:0000313" key="2">
    <source>
        <dbReference type="Proteomes" id="UP000029066"/>
    </source>
</evidence>
<accession>A0A087D9S7</accession>
<proteinExistence type="predicted"/>
<dbReference type="PIRSF" id="PIRSF029826">
    <property type="entry name" value="UCP029826_pph"/>
    <property type="match status" value="1"/>
</dbReference>
<dbReference type="AlphaFoldDB" id="A0A087D9S7"/>
<dbReference type="PANTHER" id="PTHR46523:SF1">
    <property type="entry name" value="DCTP PYROPHOSPHATASE 1"/>
    <property type="match status" value="1"/>
</dbReference>
<dbReference type="Proteomes" id="UP000029066">
    <property type="component" value="Unassembled WGS sequence"/>
</dbReference>
<reference evidence="1 2" key="1">
    <citation type="submission" date="2014-03" db="EMBL/GenBank/DDBJ databases">
        <title>Genomics of Bifidobacteria.</title>
        <authorList>
            <person name="Ventura M."/>
            <person name="Milani C."/>
            <person name="Lugli G.A."/>
        </authorList>
    </citation>
    <scope>NUCLEOTIDE SEQUENCE [LARGE SCALE GENOMIC DNA]</scope>
    <source>
        <strain evidence="1 2">DSM 23967</strain>
    </source>
</reference>
<dbReference type="GO" id="GO:0009143">
    <property type="term" value="P:nucleoside triphosphate catabolic process"/>
    <property type="evidence" value="ECO:0007669"/>
    <property type="project" value="InterPro"/>
</dbReference>
<dbReference type="PANTHER" id="PTHR46523">
    <property type="entry name" value="DCTP PYROPHOSPHATASE 1"/>
    <property type="match status" value="1"/>
</dbReference>
<gene>
    <name evidence="1" type="ORF">BISA_0674</name>
</gene>
<sequence>MTDMISDSTIQAIHKFTEERNWGQFHTPANLAKSICIEAAELLEYYQWVPEAPAADAEHAQEELADVLTYCIMMADALGVDMDNIIMNKLAKTKRKYPSEAVRNNFNEYETRHLNARSDSKEAIKE</sequence>
<dbReference type="CDD" id="cd11537">
    <property type="entry name" value="NTP-PPase_RS21-C6_like"/>
    <property type="match status" value="1"/>
</dbReference>